<dbReference type="InterPro" id="IPR050224">
    <property type="entry name" value="TALE_homeobox"/>
</dbReference>
<keyword evidence="1" id="KW-0238">DNA-binding</keyword>
<dbReference type="AlphaFoldDB" id="A0A8S9FK31"/>
<name>A0A8S9FK31_BRACR</name>
<keyword evidence="3" id="KW-0539">Nucleus</keyword>
<reference evidence="4" key="1">
    <citation type="submission" date="2019-12" db="EMBL/GenBank/DDBJ databases">
        <title>Genome sequencing and annotation of Brassica cretica.</title>
        <authorList>
            <person name="Studholme D.J."/>
            <person name="Sarris P.F."/>
        </authorList>
    </citation>
    <scope>NUCLEOTIDE SEQUENCE</scope>
    <source>
        <strain evidence="4">PFS-102/07</strain>
        <tissue evidence="4">Leaf</tissue>
    </source>
</reference>
<dbReference type="Gene3D" id="1.10.10.60">
    <property type="entry name" value="Homeodomain-like"/>
    <property type="match status" value="2"/>
</dbReference>
<keyword evidence="2" id="KW-0371">Homeobox</keyword>
<evidence type="ECO:0000256" key="1">
    <source>
        <dbReference type="ARBA" id="ARBA00023125"/>
    </source>
</evidence>
<dbReference type="EMBL" id="QGKY02002305">
    <property type="protein sequence ID" value="KAF2534333.1"/>
    <property type="molecule type" value="Genomic_DNA"/>
</dbReference>
<proteinExistence type="predicted"/>
<sequence>MVRPSCRPQRGLPKNSVSVLRAWLFEYFLHPYLEECEKMTLQNRHDCPKTRISTYFCLFDTIKEQIQLIREKLGEKEKELSLDEQQGERIARLRYLDQRLRQQRALHQQLGMVRPSCRPQRGFPKNSVSVLRAWLFEYFLHPYLEECEKIETF</sequence>
<protein>
    <submittedName>
        <fullName evidence="4">Uncharacterized protein</fullName>
    </submittedName>
</protein>
<comment type="caution">
    <text evidence="4">The sequence shown here is derived from an EMBL/GenBank/DDBJ whole genome shotgun (WGS) entry which is preliminary data.</text>
</comment>
<organism evidence="4">
    <name type="scientific">Brassica cretica</name>
    <name type="common">Mustard</name>
    <dbReference type="NCBI Taxonomy" id="69181"/>
    <lineage>
        <taxon>Eukaryota</taxon>
        <taxon>Viridiplantae</taxon>
        <taxon>Streptophyta</taxon>
        <taxon>Embryophyta</taxon>
        <taxon>Tracheophyta</taxon>
        <taxon>Spermatophyta</taxon>
        <taxon>Magnoliopsida</taxon>
        <taxon>eudicotyledons</taxon>
        <taxon>Gunneridae</taxon>
        <taxon>Pentapetalae</taxon>
        <taxon>rosids</taxon>
        <taxon>malvids</taxon>
        <taxon>Brassicales</taxon>
        <taxon>Brassicaceae</taxon>
        <taxon>Brassiceae</taxon>
        <taxon>Brassica</taxon>
    </lineage>
</organism>
<accession>A0A8S9FK31</accession>
<evidence type="ECO:0000313" key="4">
    <source>
        <dbReference type="EMBL" id="KAF2534333.1"/>
    </source>
</evidence>
<evidence type="ECO:0000256" key="2">
    <source>
        <dbReference type="ARBA" id="ARBA00023155"/>
    </source>
</evidence>
<evidence type="ECO:0000256" key="3">
    <source>
        <dbReference type="ARBA" id="ARBA00023242"/>
    </source>
</evidence>
<gene>
    <name evidence="4" type="ORF">F2Q70_00031131</name>
</gene>
<dbReference type="GO" id="GO:0003677">
    <property type="term" value="F:DNA binding"/>
    <property type="evidence" value="ECO:0007669"/>
    <property type="project" value="UniProtKB-KW"/>
</dbReference>
<dbReference type="PANTHER" id="PTHR11850">
    <property type="entry name" value="HOMEOBOX PROTEIN TRANSCRIPTION FACTORS"/>
    <property type="match status" value="1"/>
</dbReference>